<dbReference type="PRINTS" id="PR00094">
    <property type="entry name" value="ADENYLTKNASE"/>
</dbReference>
<keyword evidence="5" id="KW-0963">Cytoplasm</keyword>
<comment type="catalytic activity">
    <reaction evidence="5 7">
        <text>AMP + ATP = 2 ADP</text>
        <dbReference type="Rhea" id="RHEA:12973"/>
        <dbReference type="ChEBI" id="CHEBI:30616"/>
        <dbReference type="ChEBI" id="CHEBI:456215"/>
        <dbReference type="ChEBI" id="CHEBI:456216"/>
        <dbReference type="EC" id="2.7.4.3"/>
    </reaction>
</comment>
<feature type="binding site" evidence="5">
    <location>
        <begin position="10"/>
        <end position="15"/>
    </location>
    <ligand>
        <name>ATP</name>
        <dbReference type="ChEBI" id="CHEBI:30616"/>
    </ligand>
</feature>
<dbReference type="InterPro" id="IPR000850">
    <property type="entry name" value="Adenylat/UMP-CMP_kin"/>
</dbReference>
<evidence type="ECO:0000256" key="1">
    <source>
        <dbReference type="ARBA" id="ARBA00022679"/>
    </source>
</evidence>
<dbReference type="Pfam" id="PF05191">
    <property type="entry name" value="ADK_lid"/>
    <property type="match status" value="1"/>
</dbReference>
<comment type="subunit">
    <text evidence="5 7">Monomer.</text>
</comment>
<comment type="caution">
    <text evidence="5">Lacks conserved residue(s) required for the propagation of feature annotation.</text>
</comment>
<dbReference type="EMBL" id="KT007014">
    <property type="protein sequence ID" value="AKQ03491.1"/>
    <property type="molecule type" value="Genomic_DNA"/>
</dbReference>
<proteinExistence type="inferred from homology"/>
<feature type="binding site" evidence="5">
    <location>
        <position position="36"/>
    </location>
    <ligand>
        <name>AMP</name>
        <dbReference type="ChEBI" id="CHEBI:456215"/>
    </ligand>
</feature>
<feature type="binding site" evidence="5">
    <location>
        <position position="90"/>
    </location>
    <ligand>
        <name>AMP</name>
        <dbReference type="ChEBI" id="CHEBI:456215"/>
    </ligand>
</feature>
<dbReference type="InterPro" id="IPR033690">
    <property type="entry name" value="Adenylat_kinase_CS"/>
</dbReference>
<dbReference type="GO" id="GO:0004017">
    <property type="term" value="F:AMP kinase activity"/>
    <property type="evidence" value="ECO:0007669"/>
    <property type="project" value="UniProtKB-UniRule"/>
</dbReference>
<dbReference type="HAMAP" id="MF_00235">
    <property type="entry name" value="Adenylate_kinase_Adk"/>
    <property type="match status" value="1"/>
</dbReference>
<comment type="similarity">
    <text evidence="5 6">Belongs to the adenylate kinase family.</text>
</comment>
<protein>
    <recommendedName>
        <fullName evidence="5 7">Adenylate kinase</fullName>
        <shortName evidence="5">AK</shortName>
        <ecNumber evidence="5 7">2.7.4.3</ecNumber>
    </recommendedName>
    <alternativeName>
        <fullName evidence="5">ATP-AMP transphosphorylase</fullName>
    </alternativeName>
    <alternativeName>
        <fullName evidence="5">ATP:AMP phosphotransferase</fullName>
    </alternativeName>
    <alternativeName>
        <fullName evidence="5">Adenylate monophosphate kinase</fullName>
    </alternativeName>
</protein>
<dbReference type="Pfam" id="PF00406">
    <property type="entry name" value="ADK"/>
    <property type="match status" value="1"/>
</dbReference>
<evidence type="ECO:0000256" key="3">
    <source>
        <dbReference type="ARBA" id="ARBA00022741"/>
    </source>
</evidence>
<feature type="domain" description="Adenylate kinase active site lid" evidence="8">
    <location>
        <begin position="125"/>
        <end position="151"/>
    </location>
</feature>
<dbReference type="PANTHER" id="PTHR23359">
    <property type="entry name" value="NUCLEOTIDE KINASE"/>
    <property type="match status" value="1"/>
</dbReference>
<dbReference type="PROSITE" id="PS00113">
    <property type="entry name" value="ADENYLATE_KINASE"/>
    <property type="match status" value="1"/>
</dbReference>
<keyword evidence="5 7" id="KW-0067">ATP-binding</keyword>
<dbReference type="GO" id="GO:0005524">
    <property type="term" value="F:ATP binding"/>
    <property type="evidence" value="ECO:0007669"/>
    <property type="project" value="UniProtKB-UniRule"/>
</dbReference>
<dbReference type="SUPFAM" id="SSF52540">
    <property type="entry name" value="P-loop containing nucleoside triphosphate hydrolases"/>
    <property type="match status" value="1"/>
</dbReference>
<dbReference type="EC" id="2.7.4.3" evidence="5 7"/>
<dbReference type="GO" id="GO:0005737">
    <property type="term" value="C:cytoplasm"/>
    <property type="evidence" value="ECO:0007669"/>
    <property type="project" value="UniProtKB-SubCell"/>
</dbReference>
<evidence type="ECO:0000313" key="9">
    <source>
        <dbReference type="EMBL" id="AKQ03491.1"/>
    </source>
</evidence>
<dbReference type="Gene3D" id="3.40.50.300">
    <property type="entry name" value="P-loop containing nucleotide triphosphate hydrolases"/>
    <property type="match status" value="1"/>
</dbReference>
<dbReference type="AlphaFoldDB" id="A0A0H4T6V2"/>
<keyword evidence="4 5" id="KW-0418">Kinase</keyword>
<evidence type="ECO:0000256" key="7">
    <source>
        <dbReference type="RuleBase" id="RU003331"/>
    </source>
</evidence>
<organism evidence="9">
    <name type="scientific">uncultured Microgenomates bacterium Rifle_16ft_4_minimus_38077</name>
    <dbReference type="NCBI Taxonomy" id="1665117"/>
    <lineage>
        <taxon>Bacteria</taxon>
        <taxon>Candidatus Microgenomatota</taxon>
        <taxon>environmental samples</taxon>
    </lineage>
</organism>
<keyword evidence="3 5" id="KW-0547">Nucleotide-binding</keyword>
<keyword evidence="2 5" id="KW-0545">Nucleotide biosynthesis</keyword>
<evidence type="ECO:0000256" key="6">
    <source>
        <dbReference type="RuleBase" id="RU003330"/>
    </source>
</evidence>
<feature type="binding site" evidence="5">
    <location>
        <position position="125"/>
    </location>
    <ligand>
        <name>ATP</name>
        <dbReference type="ChEBI" id="CHEBI:30616"/>
    </ligand>
</feature>
<accession>A0A0H4T6V2</accession>
<comment type="function">
    <text evidence="5">Catalyzes the reversible transfer of the terminal phosphate group between ATP and AMP. Plays an important role in cellular energy homeostasis and in adenine nucleotide metabolism.</text>
</comment>
<sequence>MNIIILGPQGSGKGTQAELISDKFNLFYLDMGKFLRAKAKKNPVLDRIINERGKLLPDGIVFSLMSEHVAPKVPTRDGILFDGYPRSPAQYELLKQWLGEKGKKIDRAFILEVSEQTSIKRLSARRICVKCGTIYNLITNPPPNGKCKCGGKT</sequence>
<gene>
    <name evidence="5" type="primary">adk</name>
</gene>
<reference evidence="9" key="1">
    <citation type="journal article" date="2015" name="ISME J.">
        <title>Aquifer environment selects for microbial species cohorts in sediment and groundwater.</title>
        <authorList>
            <person name="Hug L.A."/>
            <person name="Thomas B.C."/>
            <person name="Brown C.T."/>
            <person name="Frischkorn K.R."/>
            <person name="Williams K.H."/>
            <person name="Tringe S.G."/>
            <person name="Banfield J.F."/>
        </authorList>
    </citation>
    <scope>NUCLEOTIDE SEQUENCE</scope>
</reference>
<feature type="binding site" evidence="5">
    <location>
        <begin position="54"/>
        <end position="56"/>
    </location>
    <ligand>
        <name>AMP</name>
        <dbReference type="ChEBI" id="CHEBI:456215"/>
    </ligand>
</feature>
<evidence type="ECO:0000256" key="2">
    <source>
        <dbReference type="ARBA" id="ARBA00022727"/>
    </source>
</evidence>
<dbReference type="CDD" id="cd01428">
    <property type="entry name" value="ADK"/>
    <property type="match status" value="1"/>
</dbReference>
<feature type="binding site" evidence="5">
    <location>
        <begin position="134"/>
        <end position="135"/>
    </location>
    <ligand>
        <name>ATP</name>
        <dbReference type="ChEBI" id="CHEBI:30616"/>
    </ligand>
</feature>
<evidence type="ECO:0000256" key="4">
    <source>
        <dbReference type="ARBA" id="ARBA00022777"/>
    </source>
</evidence>
<dbReference type="UniPathway" id="UPA00588">
    <property type="reaction ID" value="UER00649"/>
</dbReference>
<name>A0A0H4T6V2_9BACT</name>
<comment type="pathway">
    <text evidence="5">Purine metabolism; AMP biosynthesis via salvage pathway; AMP from ADP: step 1/1.</text>
</comment>
<keyword evidence="1 5" id="KW-0808">Transferase</keyword>
<comment type="domain">
    <text evidence="5">Consists of three domains, a large central CORE domain and two small peripheral domains, NMPbind and LID, which undergo movements during catalysis. The LID domain closes over the site of phosphoryl transfer upon ATP binding. Assembling and dissambling the active center during each catalytic cycle provides an effective means to prevent ATP hydrolysis.</text>
</comment>
<feature type="binding site" evidence="5">
    <location>
        <begin position="83"/>
        <end position="86"/>
    </location>
    <ligand>
        <name>AMP</name>
        <dbReference type="ChEBI" id="CHEBI:456215"/>
    </ligand>
</feature>
<feature type="binding site" evidence="5">
    <location>
        <position position="153"/>
    </location>
    <ligand>
        <name>ATP</name>
        <dbReference type="ChEBI" id="CHEBI:30616"/>
    </ligand>
</feature>
<evidence type="ECO:0000256" key="5">
    <source>
        <dbReference type="HAMAP-Rule" id="MF_00235"/>
    </source>
</evidence>
<dbReference type="GO" id="GO:0044209">
    <property type="term" value="P:AMP salvage"/>
    <property type="evidence" value="ECO:0007669"/>
    <property type="project" value="UniProtKB-UniRule"/>
</dbReference>
<dbReference type="InterPro" id="IPR007862">
    <property type="entry name" value="Adenylate_kinase_lid-dom"/>
</dbReference>
<comment type="subcellular location">
    <subcellularLocation>
        <location evidence="5 7">Cytoplasm</location>
    </subcellularLocation>
</comment>
<evidence type="ECO:0000259" key="8">
    <source>
        <dbReference type="Pfam" id="PF05191"/>
    </source>
</evidence>
<dbReference type="InterPro" id="IPR027417">
    <property type="entry name" value="P-loop_NTPase"/>
</dbReference>